<evidence type="ECO:0000313" key="7">
    <source>
        <dbReference type="EMBL" id="KDS24434.1"/>
    </source>
</evidence>
<dbReference type="GO" id="GO:0016020">
    <property type="term" value="C:membrane"/>
    <property type="evidence" value="ECO:0007669"/>
    <property type="project" value="GOC"/>
</dbReference>
<name>A0A078QMF6_PHOVU</name>
<comment type="caution">
    <text evidence="7">The sequence shown here is derived from an EMBL/GenBank/DDBJ whole genome shotgun (WGS) entry which is preliminary data.</text>
</comment>
<feature type="signal peptide" evidence="5">
    <location>
        <begin position="1"/>
        <end position="22"/>
    </location>
</feature>
<dbReference type="GO" id="GO:0006680">
    <property type="term" value="P:glucosylceramide catabolic process"/>
    <property type="evidence" value="ECO:0007669"/>
    <property type="project" value="TreeGrafter"/>
</dbReference>
<sequence length="502" mass="57898">MKKNKFLFCIGLLLTVATIVNAQSVTWISSTEGNVWQKSKVKLQSKSEQNPVLQVDGTENGVAFKNWGTTFNELCWDALGLLTRTEQDEILYNIFSPQGDLRITRGRISMGANDYARSWYSCDEVEGDFELRYFNINRDKQTIIPFIRAAQKYNPNLTFWISPWCPPSWMKINGDYPVLSSPFNSLSEKQNYLLYGATGGQVDENEMKLTGARDGVFPRQLATTDFMIQDPRYLQTYADYFCRFIDAYKEQGIPIDMVMYQNEAYSYTPYPGCAWTATGTIRFNKEYLAPTLRQMHPEVKLYLGTFNTNRQDHVETILADTALCNCIRGMGFQWEGREILPSIRKQHPEWEYICSESECGWGSFDWKAAEHTFELINHYLGNGCCEYNFWNCILTDKGESPWGWKQNALIRVDSEKRTFVYTPEYYAVKHYSKMVAPGSKILQYKAKGEDNQPVIIFLTPENQYLVVAGNFNGKQQNLSVKLAGKYLEVTLQPHSLNTFYTK</sequence>
<proteinExistence type="inferred from homology"/>
<keyword evidence="3 4" id="KW-0378">Hydrolase</keyword>
<gene>
    <name evidence="7" type="ORF">M097_4610</name>
</gene>
<evidence type="ECO:0000313" key="8">
    <source>
        <dbReference type="Proteomes" id="UP000028134"/>
    </source>
</evidence>
<evidence type="ECO:0000256" key="2">
    <source>
        <dbReference type="ARBA" id="ARBA00022729"/>
    </source>
</evidence>
<evidence type="ECO:0000256" key="1">
    <source>
        <dbReference type="ARBA" id="ARBA00005382"/>
    </source>
</evidence>
<keyword evidence="4" id="KW-0326">Glycosidase</keyword>
<feature type="domain" description="Glycosyl hydrolase family 30 TIM-barrel" evidence="6">
    <location>
        <begin position="66"/>
        <end position="175"/>
    </location>
</feature>
<dbReference type="Pfam" id="PF02055">
    <property type="entry name" value="Glyco_hydro_30"/>
    <property type="match status" value="2"/>
</dbReference>
<dbReference type="RefSeq" id="WP_005840744.1">
    <property type="nucleotide sequence ID" value="NZ_JNHI01000083.1"/>
</dbReference>
<dbReference type="EMBL" id="JNHI01000083">
    <property type="protein sequence ID" value="KDS24434.1"/>
    <property type="molecule type" value="Genomic_DNA"/>
</dbReference>
<feature type="chain" id="PRO_5001743923" evidence="5">
    <location>
        <begin position="23"/>
        <end position="502"/>
    </location>
</feature>
<dbReference type="GeneID" id="5301467"/>
<evidence type="ECO:0000259" key="6">
    <source>
        <dbReference type="Pfam" id="PF02055"/>
    </source>
</evidence>
<dbReference type="InterPro" id="IPR033453">
    <property type="entry name" value="Glyco_hydro_30_TIM-barrel"/>
</dbReference>
<dbReference type="PANTHER" id="PTHR11069">
    <property type="entry name" value="GLUCOSYLCERAMIDASE"/>
    <property type="match status" value="1"/>
</dbReference>
<evidence type="ECO:0000256" key="5">
    <source>
        <dbReference type="SAM" id="SignalP"/>
    </source>
</evidence>
<evidence type="ECO:0000256" key="3">
    <source>
        <dbReference type="ARBA" id="ARBA00022801"/>
    </source>
</evidence>
<reference evidence="7 8" key="1">
    <citation type="submission" date="2014-04" db="EMBL/GenBank/DDBJ databases">
        <authorList>
            <person name="Sears C."/>
            <person name="Carroll K."/>
            <person name="Sack B.R."/>
            <person name="Qadri F."/>
            <person name="Myers L.L."/>
            <person name="Chung G.-T."/>
            <person name="Escheverria P."/>
            <person name="Fraser C.M."/>
            <person name="Sadzewicz L."/>
            <person name="Shefchek K.A."/>
            <person name="Tallon L."/>
            <person name="Das S.P."/>
            <person name="Daugherty S."/>
            <person name="Mongodin E.F."/>
        </authorList>
    </citation>
    <scope>NUCLEOTIDE SEQUENCE [LARGE SCALE GENOMIC DNA]</scope>
    <source>
        <strain evidence="8">3775 SL(B) 10 (iv)</strain>
    </source>
</reference>
<evidence type="ECO:0000256" key="4">
    <source>
        <dbReference type="RuleBase" id="RU361188"/>
    </source>
</evidence>
<dbReference type="InterPro" id="IPR017853">
    <property type="entry name" value="GH"/>
</dbReference>
<dbReference type="PATRIC" id="fig|1339350.3.peg.4369"/>
<feature type="domain" description="Glycosyl hydrolase family 30 TIM-barrel" evidence="6">
    <location>
        <begin position="232"/>
        <end position="435"/>
    </location>
</feature>
<dbReference type="Proteomes" id="UP000028134">
    <property type="component" value="Unassembled WGS sequence"/>
</dbReference>
<dbReference type="PANTHER" id="PTHR11069:SF23">
    <property type="entry name" value="LYSOSOMAL ACID GLUCOSYLCERAMIDASE"/>
    <property type="match status" value="1"/>
</dbReference>
<dbReference type="AlphaFoldDB" id="A0A078QMF6"/>
<dbReference type="SUPFAM" id="SSF51445">
    <property type="entry name" value="(Trans)glycosidases"/>
    <property type="match status" value="1"/>
</dbReference>
<dbReference type="GO" id="GO:0004348">
    <property type="term" value="F:glucosylceramidase activity"/>
    <property type="evidence" value="ECO:0007669"/>
    <property type="project" value="InterPro"/>
</dbReference>
<accession>A0A078QMF6</accession>
<keyword evidence="2 5" id="KW-0732">Signal</keyword>
<protein>
    <submittedName>
        <fullName evidence="7">O-Glycosyl hydrolase 30 family protein</fullName>
    </submittedName>
</protein>
<dbReference type="Gene3D" id="3.20.20.80">
    <property type="entry name" value="Glycosidases"/>
    <property type="match status" value="1"/>
</dbReference>
<organism evidence="7 8">
    <name type="scientific">Phocaeicola vulgatus str. 3775 SL</name>
    <name type="common">B</name>
    <name type="synonym">iv</name>
    <dbReference type="NCBI Taxonomy" id="1339350"/>
    <lineage>
        <taxon>Bacteria</taxon>
        <taxon>Pseudomonadati</taxon>
        <taxon>Bacteroidota</taxon>
        <taxon>Bacteroidia</taxon>
        <taxon>Bacteroidales</taxon>
        <taxon>Bacteroidaceae</taxon>
        <taxon>Phocaeicola</taxon>
    </lineage>
</organism>
<comment type="similarity">
    <text evidence="1 4">Belongs to the glycosyl hydrolase 30 family.</text>
</comment>
<dbReference type="InterPro" id="IPR001139">
    <property type="entry name" value="Glyco_hydro_30"/>
</dbReference>